<comment type="caution">
    <text evidence="1">The sequence shown here is derived from an EMBL/GenBank/DDBJ whole genome shotgun (WGS) entry which is preliminary data.</text>
</comment>
<name>A0AAW1N766_POPJA</name>
<dbReference type="Proteomes" id="UP001458880">
    <property type="component" value="Unassembled WGS sequence"/>
</dbReference>
<dbReference type="AlphaFoldDB" id="A0AAW1N766"/>
<accession>A0AAW1N766</accession>
<evidence type="ECO:0000313" key="2">
    <source>
        <dbReference type="Proteomes" id="UP001458880"/>
    </source>
</evidence>
<dbReference type="EMBL" id="JASPKY010000008">
    <property type="protein sequence ID" value="KAK9754304.1"/>
    <property type="molecule type" value="Genomic_DNA"/>
</dbReference>
<reference evidence="1 2" key="1">
    <citation type="journal article" date="2024" name="BMC Genomics">
        <title>De novo assembly and annotation of Popillia japonica's genome with initial clues to its potential as an invasive pest.</title>
        <authorList>
            <person name="Cucini C."/>
            <person name="Boschi S."/>
            <person name="Funari R."/>
            <person name="Cardaioli E."/>
            <person name="Iannotti N."/>
            <person name="Marturano G."/>
            <person name="Paoli F."/>
            <person name="Bruttini M."/>
            <person name="Carapelli A."/>
            <person name="Frati F."/>
            <person name="Nardi F."/>
        </authorList>
    </citation>
    <scope>NUCLEOTIDE SEQUENCE [LARGE SCALE GENOMIC DNA]</scope>
    <source>
        <strain evidence="1">DMR45628</strain>
    </source>
</reference>
<organism evidence="1 2">
    <name type="scientific">Popillia japonica</name>
    <name type="common">Japanese beetle</name>
    <dbReference type="NCBI Taxonomy" id="7064"/>
    <lineage>
        <taxon>Eukaryota</taxon>
        <taxon>Metazoa</taxon>
        <taxon>Ecdysozoa</taxon>
        <taxon>Arthropoda</taxon>
        <taxon>Hexapoda</taxon>
        <taxon>Insecta</taxon>
        <taxon>Pterygota</taxon>
        <taxon>Neoptera</taxon>
        <taxon>Endopterygota</taxon>
        <taxon>Coleoptera</taxon>
        <taxon>Polyphaga</taxon>
        <taxon>Scarabaeiformia</taxon>
        <taxon>Scarabaeidae</taxon>
        <taxon>Rutelinae</taxon>
        <taxon>Popillia</taxon>
    </lineage>
</organism>
<evidence type="ECO:0000313" key="1">
    <source>
        <dbReference type="EMBL" id="KAK9754304.1"/>
    </source>
</evidence>
<sequence length="93" mass="10349">MANDEEFKVTVVSADSKGMMKLANQTILKVDESGLFWRKIPQRTFIALEGNRFPRFKPVKDRLTAMVGANAAGDSENQRALKNKSKAGCDMEV</sequence>
<keyword evidence="2" id="KW-1185">Reference proteome</keyword>
<gene>
    <name evidence="1" type="ORF">QE152_g1397</name>
</gene>
<protein>
    <submittedName>
        <fullName evidence="1">Uncharacterized protein</fullName>
    </submittedName>
</protein>
<proteinExistence type="predicted"/>